<comment type="similarity">
    <text evidence="2">Belongs to the GST superfamily. Mu family.</text>
</comment>
<dbReference type="SFLD" id="SFLDG00363">
    <property type="entry name" value="AMPS_(cytGST):_Alpha-__Mu-__Pi"/>
    <property type="match status" value="1"/>
</dbReference>
<keyword evidence="4 10" id="KW-0808">Transferase</keyword>
<proteinExistence type="evidence at transcript level"/>
<dbReference type="PANTHER" id="PTHR11571">
    <property type="entry name" value="GLUTATHIONE S-TRANSFERASE"/>
    <property type="match status" value="1"/>
</dbReference>
<dbReference type="FunFam" id="3.40.30.10:FF:000019">
    <property type="entry name" value="Glutathione S-transferase Mu"/>
    <property type="match status" value="1"/>
</dbReference>
<dbReference type="InterPro" id="IPR050213">
    <property type="entry name" value="GST_superfamily"/>
</dbReference>
<name>Q9U582_PSOOV</name>
<dbReference type="Gene3D" id="3.40.30.10">
    <property type="entry name" value="Glutaredoxin"/>
    <property type="match status" value="1"/>
</dbReference>
<dbReference type="GO" id="GO:0004364">
    <property type="term" value="F:glutathione transferase activity"/>
    <property type="evidence" value="ECO:0007669"/>
    <property type="project" value="UniProtKB-EC"/>
</dbReference>
<dbReference type="PANTHER" id="PTHR11571:SF222">
    <property type="entry name" value="GLUTATHIONE TRANSFERASE"/>
    <property type="match status" value="1"/>
</dbReference>
<dbReference type="InterPro" id="IPR036282">
    <property type="entry name" value="Glutathione-S-Trfase_C_sf"/>
</dbReference>
<dbReference type="Pfam" id="PF14497">
    <property type="entry name" value="GST_C_3"/>
    <property type="match status" value="1"/>
</dbReference>
<dbReference type="SUPFAM" id="SSF52833">
    <property type="entry name" value="Thioredoxin-like"/>
    <property type="match status" value="1"/>
</dbReference>
<comment type="function">
    <text evidence="1">Conjugation of reduced glutathione to a wide number of exogenous and endogenous hydrophobic electrophiles.</text>
</comment>
<evidence type="ECO:0000256" key="5">
    <source>
        <dbReference type="ARBA" id="ARBA00047960"/>
    </source>
</evidence>
<dbReference type="PRINTS" id="PR01267">
    <property type="entry name" value="GSTRNSFRASEM"/>
</dbReference>
<dbReference type="InterPro" id="IPR040079">
    <property type="entry name" value="Glutathione_S-Trfase"/>
</dbReference>
<dbReference type="PROSITE" id="PS50405">
    <property type="entry name" value="GST_CTER"/>
    <property type="match status" value="1"/>
</dbReference>
<dbReference type="SFLD" id="SFLDG01205">
    <property type="entry name" value="AMPS.1"/>
    <property type="match status" value="1"/>
</dbReference>
<accession>Q9U582</accession>
<evidence type="ECO:0000256" key="2">
    <source>
        <dbReference type="ARBA" id="ARBA00005861"/>
    </source>
</evidence>
<feature type="domain" description="GST C-terminal" evidence="9">
    <location>
        <begin position="91"/>
        <end position="207"/>
    </location>
</feature>
<dbReference type="EMBL" id="AF078684">
    <property type="protein sequence ID" value="AAF19264.1"/>
    <property type="molecule type" value="mRNA"/>
</dbReference>
<evidence type="ECO:0000313" key="10">
    <source>
        <dbReference type="EMBL" id="AAF19264.1"/>
    </source>
</evidence>
<dbReference type="InterPro" id="IPR010987">
    <property type="entry name" value="Glutathione-S-Trfase_C-like"/>
</dbReference>
<reference evidence="10" key="1">
    <citation type="journal article" date="1999" name="Vet. Parasitol.">
        <title>The construction of a cDNA expression library for the sheep scab mite Psoroptes ovis.</title>
        <authorList>
            <person name="Lee A.J."/>
            <person name="Isaac R.E."/>
            <person name="Coates D."/>
        </authorList>
    </citation>
    <scope>NUCLEOTIDE SEQUENCE</scope>
</reference>
<dbReference type="FunFam" id="1.20.1050.10:FF:000003">
    <property type="entry name" value="Glutathione S-transferase 2"/>
    <property type="match status" value="1"/>
</dbReference>
<dbReference type="GO" id="GO:0042802">
    <property type="term" value="F:identical protein binding"/>
    <property type="evidence" value="ECO:0007669"/>
    <property type="project" value="UniProtKB-ARBA"/>
</dbReference>
<sequence length="219" mass="25944">MSKPTVGYWDIRGLGQPIRLMLTYAGQDFHDKRYNIGPAPTFDRSEWLNEKFNLGLDFPNLPYYIDGDLKMTQTLAILRYLGHKHNMEGKTEHERVRVAMLEQQTHDMFWQFARMCYDENMEKLRADLMAKLPETFKLLSKFMGDHHFVAGTYVTYVDFFFYEYLLRIKVLMPEIFNQFDNWKQYVEGLDSLLRVSGYIKQQQPKTFNAPMAKLNGSYA</sequence>
<evidence type="ECO:0000256" key="1">
    <source>
        <dbReference type="ARBA" id="ARBA00003701"/>
    </source>
</evidence>
<dbReference type="InterPro" id="IPR004045">
    <property type="entry name" value="Glutathione_S-Trfase_N"/>
</dbReference>
<evidence type="ECO:0000256" key="6">
    <source>
        <dbReference type="ARBA" id="ARBA00071200"/>
    </source>
</evidence>
<dbReference type="Pfam" id="PF02798">
    <property type="entry name" value="GST_N"/>
    <property type="match status" value="1"/>
</dbReference>
<dbReference type="EC" id="2.5.1.18" evidence="3"/>
<feature type="domain" description="GST N-terminal" evidence="8">
    <location>
        <begin position="2"/>
        <end position="89"/>
    </location>
</feature>
<dbReference type="InterPro" id="IPR003081">
    <property type="entry name" value="GST_mu"/>
</dbReference>
<evidence type="ECO:0000259" key="8">
    <source>
        <dbReference type="PROSITE" id="PS50404"/>
    </source>
</evidence>
<dbReference type="CDD" id="cd03209">
    <property type="entry name" value="GST_C_Mu"/>
    <property type="match status" value="1"/>
</dbReference>
<dbReference type="InterPro" id="IPR004046">
    <property type="entry name" value="GST_C"/>
</dbReference>
<dbReference type="InterPro" id="IPR036249">
    <property type="entry name" value="Thioredoxin-like_sf"/>
</dbReference>
<dbReference type="AlphaFoldDB" id="Q9U582"/>
<evidence type="ECO:0000256" key="4">
    <source>
        <dbReference type="ARBA" id="ARBA00022679"/>
    </source>
</evidence>
<evidence type="ECO:0000259" key="9">
    <source>
        <dbReference type="PROSITE" id="PS50405"/>
    </source>
</evidence>
<dbReference type="SUPFAM" id="SSF47616">
    <property type="entry name" value="GST C-terminal domain-like"/>
    <property type="match status" value="1"/>
</dbReference>
<dbReference type="SFLD" id="SFLDS00019">
    <property type="entry name" value="Glutathione_Transferase_(cytos"/>
    <property type="match status" value="1"/>
</dbReference>
<dbReference type="Gene3D" id="1.20.1050.10">
    <property type="match status" value="1"/>
</dbReference>
<comment type="catalytic activity">
    <reaction evidence="5">
        <text>RX + glutathione = an S-substituted glutathione + a halide anion + H(+)</text>
        <dbReference type="Rhea" id="RHEA:16437"/>
        <dbReference type="ChEBI" id="CHEBI:15378"/>
        <dbReference type="ChEBI" id="CHEBI:16042"/>
        <dbReference type="ChEBI" id="CHEBI:17792"/>
        <dbReference type="ChEBI" id="CHEBI:57925"/>
        <dbReference type="ChEBI" id="CHEBI:90779"/>
        <dbReference type="EC" id="2.5.1.18"/>
    </reaction>
</comment>
<reference evidence="10" key="2">
    <citation type="submission" date="2018-01" db="EMBL/GenBank/DDBJ databases">
        <authorList>
            <person name="Gaut B.S."/>
            <person name="Morton B.R."/>
            <person name="Clegg M.T."/>
            <person name="Duvall M.R."/>
        </authorList>
    </citation>
    <scope>NUCLEOTIDE SEQUENCE</scope>
</reference>
<dbReference type="PROSITE" id="PS50404">
    <property type="entry name" value="GST_NTER"/>
    <property type="match status" value="1"/>
</dbReference>
<dbReference type="GO" id="GO:0006749">
    <property type="term" value="P:glutathione metabolic process"/>
    <property type="evidence" value="ECO:0007669"/>
    <property type="project" value="TreeGrafter"/>
</dbReference>
<dbReference type="CDD" id="cd03075">
    <property type="entry name" value="GST_N_Mu"/>
    <property type="match status" value="1"/>
</dbReference>
<organism evidence="10">
    <name type="scientific">Psoroptes ovis</name>
    <name type="common">Sheep scab mite</name>
    <dbReference type="NCBI Taxonomy" id="83912"/>
    <lineage>
        <taxon>Eukaryota</taxon>
        <taxon>Metazoa</taxon>
        <taxon>Ecdysozoa</taxon>
        <taxon>Arthropoda</taxon>
        <taxon>Chelicerata</taxon>
        <taxon>Arachnida</taxon>
        <taxon>Acari</taxon>
        <taxon>Acariformes</taxon>
        <taxon>Sarcoptiformes</taxon>
        <taxon>Astigmata</taxon>
        <taxon>Psoroptidia</taxon>
        <taxon>Sarcoptoidea</taxon>
        <taxon>Psoroptidae</taxon>
        <taxon>Psoroptes</taxon>
    </lineage>
</organism>
<evidence type="ECO:0000256" key="3">
    <source>
        <dbReference type="ARBA" id="ARBA00012452"/>
    </source>
</evidence>
<evidence type="ECO:0000256" key="7">
    <source>
        <dbReference type="ARBA" id="ARBA00081375"/>
    </source>
</evidence>
<protein>
    <recommendedName>
        <fullName evidence="6">Glutathione S-transferase</fullName>
        <ecNumber evidence="3">2.5.1.18</ecNumber>
    </recommendedName>
    <alternativeName>
        <fullName evidence="7">GST class-mu</fullName>
    </alternativeName>
</protein>